<keyword evidence="4 8" id="KW-0812">Transmembrane</keyword>
<dbReference type="InterPro" id="IPR038377">
    <property type="entry name" value="Na/Glc_symporter_sf"/>
</dbReference>
<proteinExistence type="inferred from homology"/>
<keyword evidence="10" id="KW-1185">Reference proteome</keyword>
<evidence type="ECO:0000256" key="7">
    <source>
        <dbReference type="RuleBase" id="RU362091"/>
    </source>
</evidence>
<evidence type="ECO:0000313" key="10">
    <source>
        <dbReference type="Proteomes" id="UP001164746"/>
    </source>
</evidence>
<evidence type="ECO:0000313" key="9">
    <source>
        <dbReference type="EMBL" id="WAQ99315.1"/>
    </source>
</evidence>
<dbReference type="Gene3D" id="1.20.1730.10">
    <property type="entry name" value="Sodium/glucose cotransporter"/>
    <property type="match status" value="1"/>
</dbReference>
<dbReference type="Proteomes" id="UP001164746">
    <property type="component" value="Chromosome 3"/>
</dbReference>
<dbReference type="InterPro" id="IPR001734">
    <property type="entry name" value="Na/solute_symporter"/>
</dbReference>
<reference evidence="9" key="1">
    <citation type="submission" date="2022-11" db="EMBL/GenBank/DDBJ databases">
        <title>Centuries of genome instability and evolution in soft-shell clam transmissible cancer (bioRxiv).</title>
        <authorList>
            <person name="Hart S.F.M."/>
            <person name="Yonemitsu M.A."/>
            <person name="Giersch R.M."/>
            <person name="Beal B.F."/>
            <person name="Arriagada G."/>
            <person name="Davis B.W."/>
            <person name="Ostrander E.A."/>
            <person name="Goff S.P."/>
            <person name="Metzger M.J."/>
        </authorList>
    </citation>
    <scope>NUCLEOTIDE SEQUENCE</scope>
    <source>
        <strain evidence="9">MELC-2E11</strain>
        <tissue evidence="9">Siphon/mantle</tissue>
    </source>
</reference>
<keyword evidence="3" id="KW-0813">Transport</keyword>
<evidence type="ECO:0000256" key="8">
    <source>
        <dbReference type="SAM" id="Phobius"/>
    </source>
</evidence>
<dbReference type="PANTHER" id="PTHR46154">
    <property type="match status" value="1"/>
</dbReference>
<dbReference type="InterPro" id="IPR031155">
    <property type="entry name" value="DUR"/>
</dbReference>
<feature type="transmembrane region" description="Helical" evidence="8">
    <location>
        <begin position="23"/>
        <end position="53"/>
    </location>
</feature>
<dbReference type="PANTHER" id="PTHR46154:SF4">
    <property type="entry name" value="UREA ACTIVE TRANSPORTER"/>
    <property type="match status" value="1"/>
</dbReference>
<comment type="similarity">
    <text evidence="2 7">Belongs to the sodium:solute symporter (SSF) (TC 2.A.21) family.</text>
</comment>
<dbReference type="EMBL" id="CP111014">
    <property type="protein sequence ID" value="WAQ99315.1"/>
    <property type="molecule type" value="Genomic_DNA"/>
</dbReference>
<sequence length="121" mass="13310">MARTRGYINPSVMNFLLGETGGYLLLTMMMMALMSTGSGEIMAISSIVVYNIYKTYINPFSSCMVWVVILIVPDGLLISETDINVNWATLGLEVLICPFLMPLFLTITWSKATAKGAISDK</sequence>
<comment type="subcellular location">
    <subcellularLocation>
        <location evidence="1">Membrane</location>
        <topology evidence="1">Multi-pass membrane protein</topology>
    </subcellularLocation>
</comment>
<evidence type="ECO:0000256" key="2">
    <source>
        <dbReference type="ARBA" id="ARBA00006434"/>
    </source>
</evidence>
<accession>A0ABY7DRL1</accession>
<feature type="transmembrane region" description="Helical" evidence="8">
    <location>
        <begin position="85"/>
        <end position="105"/>
    </location>
</feature>
<protein>
    <submittedName>
        <fullName evidence="9">DUR3-like protein</fullName>
    </submittedName>
</protein>
<evidence type="ECO:0000256" key="4">
    <source>
        <dbReference type="ARBA" id="ARBA00022692"/>
    </source>
</evidence>
<name>A0ABY7DRL1_MYAAR</name>
<evidence type="ECO:0000256" key="5">
    <source>
        <dbReference type="ARBA" id="ARBA00022989"/>
    </source>
</evidence>
<organism evidence="9 10">
    <name type="scientific">Mya arenaria</name>
    <name type="common">Soft-shell clam</name>
    <dbReference type="NCBI Taxonomy" id="6604"/>
    <lineage>
        <taxon>Eukaryota</taxon>
        <taxon>Metazoa</taxon>
        <taxon>Spiralia</taxon>
        <taxon>Lophotrochozoa</taxon>
        <taxon>Mollusca</taxon>
        <taxon>Bivalvia</taxon>
        <taxon>Autobranchia</taxon>
        <taxon>Heteroconchia</taxon>
        <taxon>Euheterodonta</taxon>
        <taxon>Imparidentia</taxon>
        <taxon>Neoheterodontei</taxon>
        <taxon>Myida</taxon>
        <taxon>Myoidea</taxon>
        <taxon>Myidae</taxon>
        <taxon>Mya</taxon>
    </lineage>
</organism>
<evidence type="ECO:0000256" key="6">
    <source>
        <dbReference type="ARBA" id="ARBA00023136"/>
    </source>
</evidence>
<feature type="transmembrane region" description="Helical" evidence="8">
    <location>
        <begin position="60"/>
        <end position="79"/>
    </location>
</feature>
<keyword evidence="5 8" id="KW-1133">Transmembrane helix</keyword>
<dbReference type="Pfam" id="PF00474">
    <property type="entry name" value="SSF"/>
    <property type="match status" value="1"/>
</dbReference>
<evidence type="ECO:0000256" key="3">
    <source>
        <dbReference type="ARBA" id="ARBA00022448"/>
    </source>
</evidence>
<evidence type="ECO:0000256" key="1">
    <source>
        <dbReference type="ARBA" id="ARBA00004141"/>
    </source>
</evidence>
<gene>
    <name evidence="9" type="ORF">MAR_023688</name>
</gene>
<keyword evidence="6 8" id="KW-0472">Membrane</keyword>